<name>A0ABM8HW30_9BACT</name>
<evidence type="ECO:0000313" key="3">
    <source>
        <dbReference type="Proteomes" id="UP001319827"/>
    </source>
</evidence>
<proteinExistence type="predicted"/>
<gene>
    <name evidence="2" type="ORF">DESUT3_18400</name>
</gene>
<keyword evidence="3" id="KW-1185">Reference proteome</keyword>
<dbReference type="Proteomes" id="UP001319827">
    <property type="component" value="Chromosome"/>
</dbReference>
<organism evidence="2 3">
    <name type="scientific">Desulfuromonas versatilis</name>
    <dbReference type="NCBI Taxonomy" id="2802975"/>
    <lineage>
        <taxon>Bacteria</taxon>
        <taxon>Pseudomonadati</taxon>
        <taxon>Thermodesulfobacteriota</taxon>
        <taxon>Desulfuromonadia</taxon>
        <taxon>Desulfuromonadales</taxon>
        <taxon>Desulfuromonadaceae</taxon>
        <taxon>Desulfuromonas</taxon>
    </lineage>
</organism>
<dbReference type="Gene3D" id="2.40.10.220">
    <property type="entry name" value="predicted glycosyltransferase like domains"/>
    <property type="match status" value="1"/>
</dbReference>
<reference evidence="2 3" key="2">
    <citation type="journal article" date="2021" name="Int. J. Syst. Evol. Microbiol.">
        <title>Isolation and Polyphasic Characterization of Desulfuromonas versatilis sp. Nov., an Electrogenic Bacteria Capable of Versatile Metabolism Isolated from a Graphene Oxide-Reducing Enrichment Culture.</title>
        <authorList>
            <person name="Xie L."/>
            <person name="Yoshida N."/>
            <person name="Ishii S."/>
            <person name="Meng L."/>
        </authorList>
    </citation>
    <scope>NUCLEOTIDE SEQUENCE [LARGE SCALE GENOMIC DNA]</scope>
    <source>
        <strain evidence="2 3">NIT-T3</strain>
    </source>
</reference>
<dbReference type="Pfam" id="PF07238">
    <property type="entry name" value="PilZ"/>
    <property type="match status" value="1"/>
</dbReference>
<feature type="domain" description="PilZ" evidence="1">
    <location>
        <begin position="3"/>
        <end position="100"/>
    </location>
</feature>
<sequence length="114" mass="13145">MSDKRNKHRYPKRLQIRFGPESPEKVAYTGDLSEEGLFVRTVVAKFIHGKVLIEISTPEGDPVILEAQIRWAKRVPPQMIHKYPKAGLGLRITRFISGEERYRHIIENLAIDPV</sequence>
<evidence type="ECO:0000259" key="1">
    <source>
        <dbReference type="Pfam" id="PF07238"/>
    </source>
</evidence>
<dbReference type="EMBL" id="AP024355">
    <property type="protein sequence ID" value="BCR04771.1"/>
    <property type="molecule type" value="Genomic_DNA"/>
</dbReference>
<accession>A0ABM8HW30</accession>
<reference evidence="2 3" key="1">
    <citation type="journal article" date="2016" name="C (Basel)">
        <title>Selective Growth of and Electricity Production by Marine Exoelectrogenic Bacteria in Self-Aggregated Hydrogel of Microbially Reduced Graphene Oxide.</title>
        <authorList>
            <person name="Yoshida N."/>
            <person name="Goto Y."/>
            <person name="Miyata Y."/>
        </authorList>
    </citation>
    <scope>NUCLEOTIDE SEQUENCE [LARGE SCALE GENOMIC DNA]</scope>
    <source>
        <strain evidence="2 3">NIT-T3</strain>
    </source>
</reference>
<protein>
    <submittedName>
        <fullName evidence="2">Pilus protein PilZ</fullName>
    </submittedName>
</protein>
<dbReference type="RefSeq" id="WP_221252222.1">
    <property type="nucleotide sequence ID" value="NZ_AP024355.1"/>
</dbReference>
<evidence type="ECO:0000313" key="2">
    <source>
        <dbReference type="EMBL" id="BCR04771.1"/>
    </source>
</evidence>
<dbReference type="InterPro" id="IPR009875">
    <property type="entry name" value="PilZ_domain"/>
</dbReference>